<dbReference type="InterPro" id="IPR016024">
    <property type="entry name" value="ARM-type_fold"/>
</dbReference>
<organism evidence="7 8">
    <name type="scientific">Jatropha curcas</name>
    <name type="common">Barbados nut</name>
    <dbReference type="NCBI Taxonomy" id="180498"/>
    <lineage>
        <taxon>Eukaryota</taxon>
        <taxon>Viridiplantae</taxon>
        <taxon>Streptophyta</taxon>
        <taxon>Embryophyta</taxon>
        <taxon>Tracheophyta</taxon>
        <taxon>Spermatophyta</taxon>
        <taxon>Magnoliopsida</taxon>
        <taxon>eudicotyledons</taxon>
        <taxon>Gunneridae</taxon>
        <taxon>Pentapetalae</taxon>
        <taxon>rosids</taxon>
        <taxon>fabids</taxon>
        <taxon>Malpighiales</taxon>
        <taxon>Euphorbiaceae</taxon>
        <taxon>Crotonoideae</taxon>
        <taxon>Jatropheae</taxon>
        <taxon>Jatropha</taxon>
    </lineage>
</organism>
<dbReference type="SUPFAM" id="SSF48371">
    <property type="entry name" value="ARM repeat"/>
    <property type="match status" value="1"/>
</dbReference>
<evidence type="ECO:0000256" key="4">
    <source>
        <dbReference type="ARBA" id="ARBA00022737"/>
    </source>
</evidence>
<dbReference type="PANTHER" id="PTHR10527">
    <property type="entry name" value="IMPORTIN BETA"/>
    <property type="match status" value="1"/>
</dbReference>
<feature type="domain" description="Importin subunit beta-1/Transportin-1-like TPR repeats" evidence="6">
    <location>
        <begin position="2"/>
        <end position="217"/>
    </location>
</feature>
<keyword evidence="8" id="KW-1185">Reference proteome</keyword>
<keyword evidence="4" id="KW-0677">Repeat</keyword>
<dbReference type="OrthoDB" id="10263328at2759"/>
<keyword evidence="3" id="KW-0963">Cytoplasm</keyword>
<comment type="subcellular location">
    <subcellularLocation>
        <location evidence="1">Cytoplasm</location>
    </subcellularLocation>
</comment>
<proteinExistence type="predicted"/>
<evidence type="ECO:0000256" key="1">
    <source>
        <dbReference type="ARBA" id="ARBA00004496"/>
    </source>
</evidence>
<dbReference type="STRING" id="180498.A0A067L3B8"/>
<dbReference type="EMBL" id="KK914286">
    <property type="protein sequence ID" value="KDP42917.1"/>
    <property type="molecule type" value="Genomic_DNA"/>
</dbReference>
<dbReference type="InterPro" id="IPR058584">
    <property type="entry name" value="IMB1_TNPO1-like_TPR"/>
</dbReference>
<evidence type="ECO:0000313" key="8">
    <source>
        <dbReference type="Proteomes" id="UP000027138"/>
    </source>
</evidence>
<dbReference type="Pfam" id="PF25574">
    <property type="entry name" value="TPR_IMB1"/>
    <property type="match status" value="1"/>
</dbReference>
<evidence type="ECO:0000256" key="3">
    <source>
        <dbReference type="ARBA" id="ARBA00022490"/>
    </source>
</evidence>
<dbReference type="InterPro" id="IPR040122">
    <property type="entry name" value="Importin_beta"/>
</dbReference>
<keyword evidence="2" id="KW-0813">Transport</keyword>
<gene>
    <name evidence="7" type="ORF">JCGZ_23859</name>
</gene>
<reference evidence="7 8" key="1">
    <citation type="journal article" date="2014" name="PLoS ONE">
        <title>Global Analysis of Gene Expression Profiles in Physic Nut (Jatropha curcas L.) Seedlings Exposed to Salt Stress.</title>
        <authorList>
            <person name="Zhang L."/>
            <person name="Zhang C."/>
            <person name="Wu P."/>
            <person name="Chen Y."/>
            <person name="Li M."/>
            <person name="Jiang H."/>
            <person name="Wu G."/>
        </authorList>
    </citation>
    <scope>NUCLEOTIDE SEQUENCE [LARGE SCALE GENOMIC DNA]</scope>
    <source>
        <strain evidence="8">cv. GZQX0401</strain>
        <tissue evidence="7">Young leaves</tissue>
    </source>
</reference>
<sequence>MLAIGALAYASGPDFAKYMPEFYKYLEMGLQNFEEYQVCAVTVGVVGDICRALEDKILPYCDGIMTQLLKDLSSNQLHRSVKPPIFSCFGDIALAIGENFEKYLMYSMPMLQSAAELSAHTAGADDEMIEYTNSLRNGILEAYSGILQGFKNSPKMQLLIPYAPHILQFLDSIYMEKDMDDMVMKTAIGVLGDLADTLGNNAGSLIQQSLSVRDFLNECLSSEDHMIKESAEWAKLAISRAISV</sequence>
<dbReference type="GO" id="GO:0006606">
    <property type="term" value="P:protein import into nucleus"/>
    <property type="evidence" value="ECO:0007669"/>
    <property type="project" value="InterPro"/>
</dbReference>
<dbReference type="AlphaFoldDB" id="A0A067L3B8"/>
<keyword evidence="5" id="KW-0653">Protein transport</keyword>
<name>A0A067L3B8_JATCU</name>
<dbReference type="Proteomes" id="UP000027138">
    <property type="component" value="Unassembled WGS sequence"/>
</dbReference>
<evidence type="ECO:0000313" key="7">
    <source>
        <dbReference type="EMBL" id="KDP42917.1"/>
    </source>
</evidence>
<accession>A0A067L3B8</accession>
<evidence type="ECO:0000256" key="5">
    <source>
        <dbReference type="ARBA" id="ARBA00022927"/>
    </source>
</evidence>
<protein>
    <recommendedName>
        <fullName evidence="6">Importin subunit beta-1/Transportin-1-like TPR repeats domain-containing protein</fullName>
    </recommendedName>
</protein>
<evidence type="ECO:0000259" key="6">
    <source>
        <dbReference type="Pfam" id="PF25574"/>
    </source>
</evidence>
<evidence type="ECO:0000256" key="2">
    <source>
        <dbReference type="ARBA" id="ARBA00022448"/>
    </source>
</evidence>
<dbReference type="InterPro" id="IPR011989">
    <property type="entry name" value="ARM-like"/>
</dbReference>
<dbReference type="Gene3D" id="1.25.10.10">
    <property type="entry name" value="Leucine-rich Repeat Variant"/>
    <property type="match status" value="1"/>
</dbReference>
<dbReference type="GO" id="GO:0005737">
    <property type="term" value="C:cytoplasm"/>
    <property type="evidence" value="ECO:0007669"/>
    <property type="project" value="UniProtKB-SubCell"/>
</dbReference>